<reference evidence="2 3" key="1">
    <citation type="journal article" date="2022" name="Microbiol. Resour. Announc.">
        <title>Complete Genome Sequence of the Hyperthermophilic and Acidophilic Archaeon Saccharolobus caldissimus Strain HS-3T.</title>
        <authorList>
            <person name="Sakai H.D."/>
            <person name="Kurosawa N."/>
        </authorList>
    </citation>
    <scope>NUCLEOTIDE SEQUENCE [LARGE SCALE GENOMIC DNA]</scope>
    <source>
        <strain evidence="2 3">JCM32116</strain>
    </source>
</reference>
<accession>A0AAQ4CSW2</accession>
<gene>
    <name evidence="2" type="ORF">SACC_19100</name>
</gene>
<feature type="domain" description="Nmd3 N-terminal" evidence="1">
    <location>
        <begin position="6"/>
        <end position="237"/>
    </location>
</feature>
<dbReference type="InterPro" id="IPR039768">
    <property type="entry name" value="Nmd3"/>
</dbReference>
<dbReference type="KEGG" id="scas:SACC_19100"/>
<dbReference type="GeneID" id="68866640"/>
<dbReference type="Proteomes" id="UP001319921">
    <property type="component" value="Chromosome"/>
</dbReference>
<evidence type="ECO:0000259" key="1">
    <source>
        <dbReference type="Pfam" id="PF04981"/>
    </source>
</evidence>
<dbReference type="GO" id="GO:0005737">
    <property type="term" value="C:cytoplasm"/>
    <property type="evidence" value="ECO:0007669"/>
    <property type="project" value="TreeGrafter"/>
</dbReference>
<name>A0AAQ4CSW2_9CREN</name>
<organism evidence="2 3">
    <name type="scientific">Saccharolobus caldissimus</name>
    <dbReference type="NCBI Taxonomy" id="1702097"/>
    <lineage>
        <taxon>Archaea</taxon>
        <taxon>Thermoproteota</taxon>
        <taxon>Thermoprotei</taxon>
        <taxon>Sulfolobales</taxon>
        <taxon>Sulfolobaceae</taxon>
        <taxon>Saccharolobus</taxon>
    </lineage>
</organism>
<dbReference type="RefSeq" id="WP_229569256.1">
    <property type="nucleotide sequence ID" value="NZ_AP025226.1"/>
</dbReference>
<dbReference type="EMBL" id="AP025226">
    <property type="protein sequence ID" value="BDB98893.1"/>
    <property type="molecule type" value="Genomic_DNA"/>
</dbReference>
<proteinExistence type="predicted"/>
<dbReference type="PANTHER" id="PTHR12746:SF2">
    <property type="entry name" value="60S RIBOSOMAL EXPORT PROTEIN NMD3"/>
    <property type="match status" value="1"/>
</dbReference>
<keyword evidence="3" id="KW-1185">Reference proteome</keyword>
<dbReference type="PANTHER" id="PTHR12746">
    <property type="entry name" value="NONSENSE-MEDIATED MRNA DECAY PROTEIN 3"/>
    <property type="match status" value="1"/>
</dbReference>
<evidence type="ECO:0000313" key="2">
    <source>
        <dbReference type="EMBL" id="BDB98893.1"/>
    </source>
</evidence>
<protein>
    <submittedName>
        <fullName evidence="2">NMD protein affecting ribosome stability and mRNA decay</fullName>
    </submittedName>
</protein>
<dbReference type="AlphaFoldDB" id="A0AAQ4CSW2"/>
<dbReference type="InterPro" id="IPR007064">
    <property type="entry name" value="Nmd3_N"/>
</dbReference>
<sequence>MGKRFCVVCGKENVELIGSMCIDCYIKNKQLVSIPRKISGKYCKICGAQWIGGKWVRNTNSSPVSAVEEIILRELPNKIKLDENITEFNFNIKNIWKDQGGHIFSTIQFRGKIKDKEFTQEAIINLNVEKTICDHCFRKKTRYYEAIIQLRSKGKEGVDDRKRAFFESFFSRDIIDNLSDIVEGKEGIDYYFINKSVARKLVSNISSIVDVEINESYQNERMKNGKREAKLVISLRI</sequence>
<dbReference type="GO" id="GO:0043023">
    <property type="term" value="F:ribosomal large subunit binding"/>
    <property type="evidence" value="ECO:0007669"/>
    <property type="project" value="InterPro"/>
</dbReference>
<evidence type="ECO:0000313" key="3">
    <source>
        <dbReference type="Proteomes" id="UP001319921"/>
    </source>
</evidence>
<dbReference type="Pfam" id="PF04981">
    <property type="entry name" value="NMD3"/>
    <property type="match status" value="1"/>
</dbReference>